<protein>
    <submittedName>
        <fullName evidence="4">Thiamine phosphate synthase</fullName>
    </submittedName>
</protein>
<dbReference type="PANTHER" id="PTHR20857">
    <property type="entry name" value="THIAMINE-PHOSPHATE PYROPHOSPHORYLASE"/>
    <property type="match status" value="1"/>
</dbReference>
<gene>
    <name evidence="4" type="ORF">IAB81_07070</name>
</gene>
<dbReference type="GO" id="GO:0009228">
    <property type="term" value="P:thiamine biosynthetic process"/>
    <property type="evidence" value="ECO:0007669"/>
    <property type="project" value="UniProtKB-KW"/>
</dbReference>
<name>A0A9D9IJQ7_9BACT</name>
<keyword evidence="2" id="KW-0784">Thiamine biosynthesis</keyword>
<sequence length="237" mass="26434">MDFLYKYCYKACFLPGESTPICLTGHSRRGDCAFCEQKARFFDFRLTIITLPAFFKEEAECIGRLFEAGLESLHLRKPGCSETEMRDLIETIAPQYRCRMIIHGHHHLAKEYGLKGIHLNSTCETVPEGYDDMIAGRSCHSVGEAAHYGRICDYVFLSPVFDSISKKGYRAAFSLSELAASFKDGTLGHNVIALGGIDDSNIIPVAEAGFAGAALLGYIWENPLERFNTIRQKISSK</sequence>
<dbReference type="InterPro" id="IPR013785">
    <property type="entry name" value="Aldolase_TIM"/>
</dbReference>
<dbReference type="Pfam" id="PF02581">
    <property type="entry name" value="TMP-TENI"/>
    <property type="match status" value="1"/>
</dbReference>
<dbReference type="CDD" id="cd00564">
    <property type="entry name" value="TMP_TenI"/>
    <property type="match status" value="1"/>
</dbReference>
<dbReference type="EMBL" id="JADIMA010000067">
    <property type="protein sequence ID" value="MBO8473376.1"/>
    <property type="molecule type" value="Genomic_DNA"/>
</dbReference>
<dbReference type="InterPro" id="IPR022998">
    <property type="entry name" value="ThiamineP_synth_TenI"/>
</dbReference>
<dbReference type="Proteomes" id="UP000823604">
    <property type="component" value="Unassembled WGS sequence"/>
</dbReference>
<comment type="pathway">
    <text evidence="1">Cofactor biosynthesis; thiamine diphosphate biosynthesis.</text>
</comment>
<dbReference type="PANTHER" id="PTHR20857:SF15">
    <property type="entry name" value="THIAMINE-PHOSPHATE SYNTHASE"/>
    <property type="match status" value="1"/>
</dbReference>
<dbReference type="SUPFAM" id="SSF51391">
    <property type="entry name" value="Thiamin phosphate synthase"/>
    <property type="match status" value="1"/>
</dbReference>
<reference evidence="4" key="2">
    <citation type="journal article" date="2021" name="PeerJ">
        <title>Extensive microbial diversity within the chicken gut microbiome revealed by metagenomics and culture.</title>
        <authorList>
            <person name="Gilroy R."/>
            <person name="Ravi A."/>
            <person name="Getino M."/>
            <person name="Pursley I."/>
            <person name="Horton D.L."/>
            <person name="Alikhan N.F."/>
            <person name="Baker D."/>
            <person name="Gharbi K."/>
            <person name="Hall N."/>
            <person name="Watson M."/>
            <person name="Adriaenssens E.M."/>
            <person name="Foster-Nyarko E."/>
            <person name="Jarju S."/>
            <person name="Secka A."/>
            <person name="Antonio M."/>
            <person name="Oren A."/>
            <person name="Chaudhuri R.R."/>
            <person name="La Ragione R."/>
            <person name="Hildebrand F."/>
            <person name="Pallen M.J."/>
        </authorList>
    </citation>
    <scope>NUCLEOTIDE SEQUENCE</scope>
    <source>
        <strain evidence="4">B1-8020</strain>
    </source>
</reference>
<evidence type="ECO:0000259" key="3">
    <source>
        <dbReference type="Pfam" id="PF02581"/>
    </source>
</evidence>
<evidence type="ECO:0000256" key="2">
    <source>
        <dbReference type="ARBA" id="ARBA00022977"/>
    </source>
</evidence>
<evidence type="ECO:0000313" key="5">
    <source>
        <dbReference type="Proteomes" id="UP000823604"/>
    </source>
</evidence>
<evidence type="ECO:0000313" key="4">
    <source>
        <dbReference type="EMBL" id="MBO8473376.1"/>
    </source>
</evidence>
<dbReference type="AlphaFoldDB" id="A0A9D9IJQ7"/>
<dbReference type="Gene3D" id="3.20.20.70">
    <property type="entry name" value="Aldolase class I"/>
    <property type="match status" value="1"/>
</dbReference>
<proteinExistence type="predicted"/>
<accession>A0A9D9IJQ7</accession>
<organism evidence="4 5">
    <name type="scientific">Candidatus Merdivivens pullicola</name>
    <dbReference type="NCBI Taxonomy" id="2840872"/>
    <lineage>
        <taxon>Bacteria</taxon>
        <taxon>Pseudomonadati</taxon>
        <taxon>Bacteroidota</taxon>
        <taxon>Bacteroidia</taxon>
        <taxon>Bacteroidales</taxon>
        <taxon>Muribaculaceae</taxon>
        <taxon>Muribaculaceae incertae sedis</taxon>
        <taxon>Candidatus Merdivivens</taxon>
    </lineage>
</organism>
<feature type="domain" description="Thiamine phosphate synthase/TenI" evidence="3">
    <location>
        <begin position="49"/>
        <end position="216"/>
    </location>
</feature>
<dbReference type="InterPro" id="IPR036206">
    <property type="entry name" value="ThiamineP_synth_sf"/>
</dbReference>
<reference evidence="4" key="1">
    <citation type="submission" date="2020-10" db="EMBL/GenBank/DDBJ databases">
        <authorList>
            <person name="Gilroy R."/>
        </authorList>
    </citation>
    <scope>NUCLEOTIDE SEQUENCE</scope>
    <source>
        <strain evidence="4">B1-8020</strain>
    </source>
</reference>
<evidence type="ECO:0000256" key="1">
    <source>
        <dbReference type="ARBA" id="ARBA00004948"/>
    </source>
</evidence>
<dbReference type="GO" id="GO:0004789">
    <property type="term" value="F:thiamine-phosphate diphosphorylase activity"/>
    <property type="evidence" value="ECO:0007669"/>
    <property type="project" value="TreeGrafter"/>
</dbReference>
<dbReference type="GO" id="GO:0005737">
    <property type="term" value="C:cytoplasm"/>
    <property type="evidence" value="ECO:0007669"/>
    <property type="project" value="TreeGrafter"/>
</dbReference>
<comment type="caution">
    <text evidence="4">The sequence shown here is derived from an EMBL/GenBank/DDBJ whole genome shotgun (WGS) entry which is preliminary data.</text>
</comment>